<comment type="caution">
    <text evidence="1">The sequence shown here is derived from an EMBL/GenBank/DDBJ whole genome shotgun (WGS) entry which is preliminary data.</text>
</comment>
<dbReference type="Gene3D" id="3.80.10.10">
    <property type="entry name" value="Ribonuclease Inhibitor"/>
    <property type="match status" value="1"/>
</dbReference>
<evidence type="ECO:0000313" key="1">
    <source>
        <dbReference type="EMBL" id="KAG0279326.1"/>
    </source>
</evidence>
<organism evidence="1 2">
    <name type="scientific">Linnemannia exigua</name>
    <dbReference type="NCBI Taxonomy" id="604196"/>
    <lineage>
        <taxon>Eukaryota</taxon>
        <taxon>Fungi</taxon>
        <taxon>Fungi incertae sedis</taxon>
        <taxon>Mucoromycota</taxon>
        <taxon>Mortierellomycotina</taxon>
        <taxon>Mortierellomycetes</taxon>
        <taxon>Mortierellales</taxon>
        <taxon>Mortierellaceae</taxon>
        <taxon>Linnemannia</taxon>
    </lineage>
</organism>
<reference evidence="1" key="1">
    <citation type="journal article" date="2020" name="Fungal Divers.">
        <title>Resolving the Mortierellaceae phylogeny through synthesis of multi-gene phylogenetics and phylogenomics.</title>
        <authorList>
            <person name="Vandepol N."/>
            <person name="Liber J."/>
            <person name="Desiro A."/>
            <person name="Na H."/>
            <person name="Kennedy M."/>
            <person name="Barry K."/>
            <person name="Grigoriev I.V."/>
            <person name="Miller A.N."/>
            <person name="O'Donnell K."/>
            <person name="Stajich J.E."/>
            <person name="Bonito G."/>
        </authorList>
    </citation>
    <scope>NUCLEOTIDE SEQUENCE</scope>
    <source>
        <strain evidence="1">NRRL 28262</strain>
    </source>
</reference>
<gene>
    <name evidence="1" type="ORF">BGZ95_001575</name>
</gene>
<dbReference type="SUPFAM" id="SSF52047">
    <property type="entry name" value="RNI-like"/>
    <property type="match status" value="1"/>
</dbReference>
<name>A0AAD4DIX7_9FUNG</name>
<keyword evidence="2" id="KW-1185">Reference proteome</keyword>
<sequence>MHLASYRFFTIPELAVKLGDFVGQTTIVKLMRTNRLMNSVFSACLYKSISCRSFYFPLMESEDGLRTMAKNAHHVRRVNTGLLFLSFYFHCRLAHQKGRAYMAGTSLDRPCWLPLPQALRLSMVPLPPMPNLESLWCSSTHLWEDISHSSLDKSTNYGREYLPMLYWITRDTPNLKKLYFELYIESEQQIHLLTKMISELRQLKTLVLVIYTTEAILPKLPLAIFYSCPPSLEELNLEFGMIGQLHVRFQMNPEEDAKWDGTWDLQGPQPLPRRQGPLTDLKRLKLGLLEKSGMTTSDLMMLISDCPNIEVLAVPQSGAQTDPVALGLFIGKMCPKLRYVQPSFIRDDYQLFVTVINTMPPNTLQNLSTYSYGLDVPTMSTMIERHSSCLRIVNLEGYPHLTSTLIRQVLVHCSALEELRLYPYKANTAPLTLTDAAAERWASNKIKYLQLRITVPDLLYLKQKKARPYFNRPEPLVLTDAEREQFALLKSLYTQIGRQRAMEILDLVAVPEPTSVKAKASGFVFPAFPAMLSLGTWGPDGRPGYLRLLGGLSRLRKLYGSFQMYSDETVLTVGRAEVEFMLQHWERLEDAEFYARRVPLRPCFQYMQEERPSLNLYHYR</sequence>
<proteinExistence type="predicted"/>
<dbReference type="Proteomes" id="UP001194580">
    <property type="component" value="Unassembled WGS sequence"/>
</dbReference>
<dbReference type="AlphaFoldDB" id="A0AAD4DIX7"/>
<protein>
    <submittedName>
        <fullName evidence="1">Uncharacterized protein</fullName>
    </submittedName>
</protein>
<dbReference type="EMBL" id="JAAAIL010000132">
    <property type="protein sequence ID" value="KAG0279326.1"/>
    <property type="molecule type" value="Genomic_DNA"/>
</dbReference>
<dbReference type="InterPro" id="IPR032675">
    <property type="entry name" value="LRR_dom_sf"/>
</dbReference>
<accession>A0AAD4DIX7</accession>
<evidence type="ECO:0000313" key="2">
    <source>
        <dbReference type="Proteomes" id="UP001194580"/>
    </source>
</evidence>